<evidence type="ECO:0000313" key="1">
    <source>
        <dbReference type="EMBL" id="KAI7958774.1"/>
    </source>
</evidence>
<dbReference type="EMBL" id="CM045867">
    <property type="protein sequence ID" value="KAI7958774.1"/>
    <property type="molecule type" value="Genomic_DNA"/>
</dbReference>
<sequence length="569" mass="64768">MNSVENLPEESIITEDSSFRIDNNSYFPECLSQSEWEFQSILSKTSSLNLLETINPLDFIPEEPFLTNSEHQNYISPSLIPSSPALTNTLEISTIQSLDEENNVQKDPGKNLEPIIKSNSISQQESLCDPIHLSKFEIKKKDLQLTITPGRSLNSLKPQWNFLSGCFVLLLSLSSTVCSVVVDRAGLRDISVGSGLEGNQKGGLGNFFDSPVWGEPLGFAQLSDLKVKKKCLESPHRRKIGWCWYLFDTLGWLGWTWIWILTGKKQNGSRKSSKHVDRICSWGGRVSRALPMKGKVDKNFFGYRCWKRCNTASTHVFNVFGNGTHRTGCLLVLTLVLLLYFEIFQEINPIGSTFHTQALKSGRSAVLQLSPPSIAVRSHPDRADNNKHWCCVHRLQYISEENLEKKVLCSLLRKRHHQQTPSNDSKNTMELLDFHRIPRLDHLLDFCYYQPHYSDTSREQINTFSMFSSDHASEHQIACSERSINGSDDKQQLHISGSSLIIGLGYTDQTSILQTSRRKQDRHQVNVDETDHTNDFPNFDFYKLNAYKEINRLPADACNQFVNAAFDVR</sequence>
<name>A0ACC0EQN4_9BASI</name>
<comment type="caution">
    <text evidence="1">The sequence shown here is derived from an EMBL/GenBank/DDBJ whole genome shotgun (WGS) entry which is preliminary data.</text>
</comment>
<reference evidence="2" key="1">
    <citation type="journal article" date="2018" name="BMC Genomics">
        <title>Genomic insights into host adaptation between the wheat stripe rust pathogen (Puccinia striiformis f. sp. tritici) and the barley stripe rust pathogen (Puccinia striiformis f. sp. hordei).</title>
        <authorList>
            <person name="Xia C."/>
            <person name="Wang M."/>
            <person name="Yin C."/>
            <person name="Cornejo O.E."/>
            <person name="Hulbert S.H."/>
            <person name="Chen X."/>
        </authorList>
    </citation>
    <scope>NUCLEOTIDE SEQUENCE [LARGE SCALE GENOMIC DNA]</scope>
    <source>
        <strain evidence="2">93-210</strain>
    </source>
</reference>
<reference evidence="2" key="2">
    <citation type="journal article" date="2018" name="Mol. Plant Microbe Interact.">
        <title>Genome sequence resources for the wheat stripe rust pathogen (Puccinia striiformis f. sp. tritici) and the barley stripe rust pathogen (Puccinia striiformis f. sp. hordei).</title>
        <authorList>
            <person name="Xia C."/>
            <person name="Wang M."/>
            <person name="Yin C."/>
            <person name="Cornejo O.E."/>
            <person name="Hulbert S.H."/>
            <person name="Chen X."/>
        </authorList>
    </citation>
    <scope>NUCLEOTIDE SEQUENCE [LARGE SCALE GENOMIC DNA]</scope>
    <source>
        <strain evidence="2">93-210</strain>
    </source>
</reference>
<reference evidence="1 2" key="3">
    <citation type="journal article" date="2022" name="Microbiol. Spectr.">
        <title>Folding features and dynamics of 3D genome architecture in plant fungal pathogens.</title>
        <authorList>
            <person name="Xia C."/>
        </authorList>
    </citation>
    <scope>NUCLEOTIDE SEQUENCE [LARGE SCALE GENOMIC DNA]</scope>
    <source>
        <strain evidence="1 2">93-210</strain>
    </source>
</reference>
<evidence type="ECO:0000313" key="2">
    <source>
        <dbReference type="Proteomes" id="UP001060170"/>
    </source>
</evidence>
<organism evidence="1 2">
    <name type="scientific">Puccinia striiformis f. sp. tritici</name>
    <dbReference type="NCBI Taxonomy" id="168172"/>
    <lineage>
        <taxon>Eukaryota</taxon>
        <taxon>Fungi</taxon>
        <taxon>Dikarya</taxon>
        <taxon>Basidiomycota</taxon>
        <taxon>Pucciniomycotina</taxon>
        <taxon>Pucciniomycetes</taxon>
        <taxon>Pucciniales</taxon>
        <taxon>Pucciniaceae</taxon>
        <taxon>Puccinia</taxon>
    </lineage>
</organism>
<gene>
    <name evidence="1" type="ORF">MJO28_002565</name>
</gene>
<protein>
    <submittedName>
        <fullName evidence="1">Uncharacterized protein</fullName>
    </submittedName>
</protein>
<dbReference type="Proteomes" id="UP001060170">
    <property type="component" value="Chromosome 3"/>
</dbReference>
<accession>A0ACC0EQN4</accession>
<proteinExistence type="predicted"/>
<keyword evidence="2" id="KW-1185">Reference proteome</keyword>